<proteinExistence type="predicted"/>
<protein>
    <submittedName>
        <fullName evidence="1">Uncharacterized protein</fullName>
    </submittedName>
</protein>
<dbReference type="Proteomes" id="UP000646365">
    <property type="component" value="Unassembled WGS sequence"/>
</dbReference>
<keyword evidence="2" id="KW-1185">Reference proteome</keyword>
<reference evidence="1" key="1">
    <citation type="journal article" date="2014" name="Int. J. Syst. Evol. Microbiol.">
        <title>Complete genome sequence of Corynebacterium casei LMG S-19264T (=DSM 44701T), isolated from a smear-ripened cheese.</title>
        <authorList>
            <consortium name="US DOE Joint Genome Institute (JGI-PGF)"/>
            <person name="Walter F."/>
            <person name="Albersmeier A."/>
            <person name="Kalinowski J."/>
            <person name="Ruckert C."/>
        </authorList>
    </citation>
    <scope>NUCLEOTIDE SEQUENCE</scope>
    <source>
        <strain evidence="1">CGMCC 1.15725</strain>
    </source>
</reference>
<evidence type="ECO:0000313" key="1">
    <source>
        <dbReference type="EMBL" id="GGF46365.1"/>
    </source>
</evidence>
<accession>A0A8J3E7N8</accession>
<dbReference type="RefSeq" id="WP_189051980.1">
    <property type="nucleotide sequence ID" value="NZ_BMJQ01000023.1"/>
</dbReference>
<gene>
    <name evidence="1" type="ORF">GCM10011611_61060</name>
</gene>
<dbReference type="EMBL" id="BMJQ01000023">
    <property type="protein sequence ID" value="GGF46365.1"/>
    <property type="molecule type" value="Genomic_DNA"/>
</dbReference>
<reference evidence="1" key="2">
    <citation type="submission" date="2020-09" db="EMBL/GenBank/DDBJ databases">
        <authorList>
            <person name="Sun Q."/>
            <person name="Zhou Y."/>
        </authorList>
    </citation>
    <scope>NUCLEOTIDE SEQUENCE</scope>
    <source>
        <strain evidence="1">CGMCC 1.15725</strain>
    </source>
</reference>
<organism evidence="1 2">
    <name type="scientific">Aliidongia dinghuensis</name>
    <dbReference type="NCBI Taxonomy" id="1867774"/>
    <lineage>
        <taxon>Bacteria</taxon>
        <taxon>Pseudomonadati</taxon>
        <taxon>Pseudomonadota</taxon>
        <taxon>Alphaproteobacteria</taxon>
        <taxon>Rhodospirillales</taxon>
        <taxon>Dongiaceae</taxon>
        <taxon>Aliidongia</taxon>
    </lineage>
</organism>
<evidence type="ECO:0000313" key="2">
    <source>
        <dbReference type="Proteomes" id="UP000646365"/>
    </source>
</evidence>
<name>A0A8J3E7N8_9PROT</name>
<dbReference type="AlphaFoldDB" id="A0A8J3E7N8"/>
<sequence>MGERDPNIVTSGLSGSVTRDGITVAVNIFRLEDQPGWTLEVVNAKGTSTVWDDPFNTDDDAYAAFLQAVSDEGIATFLDQATVIPFRR</sequence>
<comment type="caution">
    <text evidence="1">The sequence shown here is derived from an EMBL/GenBank/DDBJ whole genome shotgun (WGS) entry which is preliminary data.</text>
</comment>